<evidence type="ECO:0000256" key="5">
    <source>
        <dbReference type="ARBA" id="ARBA00005279"/>
    </source>
</evidence>
<dbReference type="AlphaFoldDB" id="A0AAD9JAJ5"/>
<evidence type="ECO:0000259" key="18">
    <source>
        <dbReference type="PROSITE" id="PS51462"/>
    </source>
</evidence>
<organism evidence="19 20">
    <name type="scientific">Paralvinella palmiformis</name>
    <dbReference type="NCBI Taxonomy" id="53620"/>
    <lineage>
        <taxon>Eukaryota</taxon>
        <taxon>Metazoa</taxon>
        <taxon>Spiralia</taxon>
        <taxon>Lophotrochozoa</taxon>
        <taxon>Annelida</taxon>
        <taxon>Polychaeta</taxon>
        <taxon>Sedentaria</taxon>
        <taxon>Canalipalpata</taxon>
        <taxon>Terebellida</taxon>
        <taxon>Terebelliformia</taxon>
        <taxon>Alvinellidae</taxon>
        <taxon>Paralvinella</taxon>
    </lineage>
</organism>
<feature type="domain" description="Nudix hydrolase" evidence="18">
    <location>
        <begin position="114"/>
        <end position="245"/>
    </location>
</feature>
<evidence type="ECO:0000256" key="15">
    <source>
        <dbReference type="ARBA" id="ARBA00068566"/>
    </source>
</evidence>
<sequence>MAASSNKASENQTQNQQLNLVSTTFEIPVYILDDLCSRFIINIPDEERTDLIRIFFQIELAHWFYLDFYCQENIDLKPCGIKEFSKQIFRHCPTLIKHADDADKILLSWREYKMAVPTYGAIILDPSLQYCLLVQGFWAKASWGFPKGKVNEGELAHDCAVREVLEETGFDISSLIDKEEFIEFKMSEQLNRLYIIHPVSMETKFMPQTRKEIKKLEWFSIDHLPSHKKDMMSKQHTGLNPNAFFMVIPFIKPLRRWIARKQGHHGSSDTNMSGSYVNYKSGRSGKHRDKQGGEATDKQRPNQRKFYQQQIPGEYQETKKQRSRTQGQNDGIISSTQHKITGMIGNKHVTASPKQPSTKKHEKQYHILKRDGTVSGNIRRTLEYDTDHSSAYIGYKSGNQKNKLFFSPSLANFHLDIDSVFSAMFPALKNDR</sequence>
<evidence type="ECO:0000256" key="3">
    <source>
        <dbReference type="ARBA" id="ARBA00004123"/>
    </source>
</evidence>
<keyword evidence="10" id="KW-0694">RNA-binding</keyword>
<dbReference type="InterPro" id="IPR000086">
    <property type="entry name" value="NUDIX_hydrolase_dom"/>
</dbReference>
<dbReference type="GO" id="GO:0140933">
    <property type="term" value="F:5'-(N(7)-methylguanosine 5'-triphospho)-[mRNA] hydrolase activity"/>
    <property type="evidence" value="ECO:0007669"/>
    <property type="project" value="UniProtKB-EC"/>
</dbReference>
<dbReference type="Pfam" id="PF05026">
    <property type="entry name" value="DCP2"/>
    <property type="match status" value="1"/>
</dbReference>
<evidence type="ECO:0000256" key="7">
    <source>
        <dbReference type="ARBA" id="ARBA00022553"/>
    </source>
</evidence>
<comment type="subcellular location">
    <subcellularLocation>
        <location evidence="4">Cytoplasm</location>
        <location evidence="4">P-body</location>
    </subcellularLocation>
    <subcellularLocation>
        <location evidence="3">Nucleus</location>
    </subcellularLocation>
</comment>
<dbReference type="PROSITE" id="PS51462">
    <property type="entry name" value="NUDIX"/>
    <property type="match status" value="1"/>
</dbReference>
<dbReference type="PANTHER" id="PTHR23114:SF17">
    <property type="entry name" value="M7GPPPN-MRNA HYDROLASE"/>
    <property type="match status" value="1"/>
</dbReference>
<comment type="function">
    <text evidence="14">Decapping metalloenzyme that catalyzes the cleavage of the cap structure on mRNAs. Removes the 7-methyl guanine cap structure from mRNA molecules, yielding a 5'-phosphorylated mRNA fragment and 7m-GDP. Necessary for the degradation of mRNAs, both in normal mRNA turnover and in nonsense-mediated mRNA decay. Plays a role in replication-dependent histone mRNA degradation. Has higher activity towards mRNAs that lack a poly(A) tail. Has no activity towards a cap structure lacking an RNA moiety. The presence of a N(6)-methyladenosine methylation at the second transcribed position of mRNAs (N(6),2'-O-dimethyladenosine cap; m6A(m)) provides resistance to DCP2-mediated decapping. Blocks autophagy in nutrient-rich conditions by repressing the expression of ATG-related genes through degradation of their transcripts.</text>
</comment>
<dbReference type="InterPro" id="IPR015797">
    <property type="entry name" value="NUDIX_hydrolase-like_dom_sf"/>
</dbReference>
<feature type="region of interest" description="Disordered" evidence="17">
    <location>
        <begin position="262"/>
        <end position="330"/>
    </location>
</feature>
<dbReference type="GO" id="GO:0005634">
    <property type="term" value="C:nucleus"/>
    <property type="evidence" value="ECO:0007669"/>
    <property type="project" value="UniProtKB-SubCell"/>
</dbReference>
<dbReference type="GO" id="GO:0000184">
    <property type="term" value="P:nuclear-transcribed mRNA catabolic process, nonsense-mediated decay"/>
    <property type="evidence" value="ECO:0007669"/>
    <property type="project" value="InterPro"/>
</dbReference>
<evidence type="ECO:0000256" key="11">
    <source>
        <dbReference type="ARBA" id="ARBA00023211"/>
    </source>
</evidence>
<dbReference type="PANTHER" id="PTHR23114">
    <property type="entry name" value="M7GPPPN-MRNA HYDROLASE"/>
    <property type="match status" value="1"/>
</dbReference>
<proteinExistence type="inferred from homology"/>
<keyword evidence="6" id="KW-0963">Cytoplasm</keyword>
<dbReference type="GO" id="GO:0000932">
    <property type="term" value="C:P-body"/>
    <property type="evidence" value="ECO:0007669"/>
    <property type="project" value="UniProtKB-SubCell"/>
</dbReference>
<evidence type="ECO:0000256" key="4">
    <source>
        <dbReference type="ARBA" id="ARBA00004201"/>
    </source>
</evidence>
<evidence type="ECO:0000256" key="13">
    <source>
        <dbReference type="ARBA" id="ARBA00047661"/>
    </source>
</evidence>
<gene>
    <name evidence="19" type="ORF">LSH36_443g05048</name>
</gene>
<dbReference type="InterPro" id="IPR007722">
    <property type="entry name" value="DCP2_BoxA"/>
</dbReference>
<dbReference type="FunFam" id="3.90.79.10:FF:000003">
    <property type="entry name" value="M7GpppN-mRNA hydrolase isoform 2"/>
    <property type="match status" value="1"/>
</dbReference>
<dbReference type="Pfam" id="PF00293">
    <property type="entry name" value="NUDIX"/>
    <property type="match status" value="1"/>
</dbReference>
<dbReference type="EMBL" id="JAODUP010000443">
    <property type="protein sequence ID" value="KAK2149652.1"/>
    <property type="molecule type" value="Genomic_DNA"/>
</dbReference>
<comment type="caution">
    <text evidence="19">The sequence shown here is derived from an EMBL/GenBank/DDBJ whole genome shotgun (WGS) entry which is preliminary data.</text>
</comment>
<name>A0AAD9JAJ5_9ANNE</name>
<keyword evidence="7" id="KW-0597">Phosphoprotein</keyword>
<comment type="cofactor">
    <cofactor evidence="1">
        <name>Mn(2+)</name>
        <dbReference type="ChEBI" id="CHEBI:29035"/>
    </cofactor>
</comment>
<dbReference type="InterPro" id="IPR036189">
    <property type="entry name" value="DCP2_BoxA_sf"/>
</dbReference>
<dbReference type="PROSITE" id="PS00893">
    <property type="entry name" value="NUDIX_BOX"/>
    <property type="match status" value="1"/>
</dbReference>
<evidence type="ECO:0000256" key="14">
    <source>
        <dbReference type="ARBA" id="ARBA00060003"/>
    </source>
</evidence>
<dbReference type="SMART" id="SM01125">
    <property type="entry name" value="DCP2"/>
    <property type="match status" value="1"/>
</dbReference>
<evidence type="ECO:0000256" key="12">
    <source>
        <dbReference type="ARBA" id="ARBA00023242"/>
    </source>
</evidence>
<feature type="compositionally biased region" description="Basic and acidic residues" evidence="17">
    <location>
        <begin position="290"/>
        <end position="300"/>
    </location>
</feature>
<evidence type="ECO:0000256" key="17">
    <source>
        <dbReference type="SAM" id="MobiDB-lite"/>
    </source>
</evidence>
<dbReference type="Gene3D" id="3.90.79.10">
    <property type="entry name" value="Nucleoside Triphosphate Pyrophosphohydrolase"/>
    <property type="match status" value="1"/>
</dbReference>
<keyword evidence="12" id="KW-0539">Nucleus</keyword>
<feature type="compositionally biased region" description="Polar residues" evidence="17">
    <location>
        <begin position="268"/>
        <end position="278"/>
    </location>
</feature>
<keyword evidence="11" id="KW-0464">Manganese</keyword>
<evidence type="ECO:0000256" key="8">
    <source>
        <dbReference type="ARBA" id="ARBA00022723"/>
    </source>
</evidence>
<evidence type="ECO:0000256" key="10">
    <source>
        <dbReference type="ARBA" id="ARBA00022884"/>
    </source>
</evidence>
<evidence type="ECO:0000256" key="9">
    <source>
        <dbReference type="ARBA" id="ARBA00022801"/>
    </source>
</evidence>
<dbReference type="Gene3D" id="1.10.10.1050">
    <property type="entry name" value="Dcp2, box A domain"/>
    <property type="match status" value="1"/>
</dbReference>
<dbReference type="GO" id="GO:0030145">
    <property type="term" value="F:manganese ion binding"/>
    <property type="evidence" value="ECO:0007669"/>
    <property type="project" value="InterPro"/>
</dbReference>
<dbReference type="InterPro" id="IPR044099">
    <property type="entry name" value="Dcp2_NUDIX"/>
</dbReference>
<evidence type="ECO:0000313" key="20">
    <source>
        <dbReference type="Proteomes" id="UP001208570"/>
    </source>
</evidence>
<dbReference type="FunFam" id="1.10.10.1050:FF:000001">
    <property type="entry name" value="M7GpppN-mRNA hydrolase isoform 2"/>
    <property type="match status" value="1"/>
</dbReference>
<dbReference type="SUPFAM" id="SSF55811">
    <property type="entry name" value="Nudix"/>
    <property type="match status" value="1"/>
</dbReference>
<evidence type="ECO:0000256" key="2">
    <source>
        <dbReference type="ARBA" id="ARBA00001946"/>
    </source>
</evidence>
<dbReference type="InterPro" id="IPR020084">
    <property type="entry name" value="NUDIX_hydrolase_CS"/>
</dbReference>
<dbReference type="GO" id="GO:0000290">
    <property type="term" value="P:deadenylation-dependent decapping of nuclear-transcribed mRNA"/>
    <property type="evidence" value="ECO:0007669"/>
    <property type="project" value="InterPro"/>
</dbReference>
<dbReference type="GO" id="GO:0003723">
    <property type="term" value="F:RNA binding"/>
    <property type="evidence" value="ECO:0007669"/>
    <property type="project" value="UniProtKB-KW"/>
</dbReference>
<evidence type="ECO:0000256" key="6">
    <source>
        <dbReference type="ARBA" id="ARBA00022490"/>
    </source>
</evidence>
<reference evidence="19" key="1">
    <citation type="journal article" date="2023" name="Mol. Biol. Evol.">
        <title>Third-Generation Sequencing Reveals the Adaptive Role of the Epigenome in Three Deep-Sea Polychaetes.</title>
        <authorList>
            <person name="Perez M."/>
            <person name="Aroh O."/>
            <person name="Sun Y."/>
            <person name="Lan Y."/>
            <person name="Juniper S.K."/>
            <person name="Young C.R."/>
            <person name="Angers B."/>
            <person name="Qian P.Y."/>
        </authorList>
    </citation>
    <scope>NUCLEOTIDE SEQUENCE</scope>
    <source>
        <strain evidence="19">P08H-3</strain>
    </source>
</reference>
<keyword evidence="9" id="KW-0378">Hydrolase</keyword>
<comment type="cofactor">
    <cofactor evidence="2">
        <name>Mg(2+)</name>
        <dbReference type="ChEBI" id="CHEBI:18420"/>
    </cofactor>
</comment>
<evidence type="ECO:0000313" key="19">
    <source>
        <dbReference type="EMBL" id="KAK2149652.1"/>
    </source>
</evidence>
<comment type="similarity">
    <text evidence="5">Belongs to the Nudix hydrolase family. DCP2 subfamily.</text>
</comment>
<evidence type="ECO:0000256" key="16">
    <source>
        <dbReference type="ARBA" id="ARBA00078183"/>
    </source>
</evidence>
<dbReference type="Proteomes" id="UP001208570">
    <property type="component" value="Unassembled WGS sequence"/>
</dbReference>
<comment type="catalytic activity">
    <reaction evidence="13">
        <text>a 5'-end (N(7)-methyl 5'-triphosphoguanosine)-ribonucleoside in mRNA + H2O = N(7)-methyl-GDP + a 5'-end phospho-ribonucleoside in mRNA + 2 H(+)</text>
        <dbReference type="Rhea" id="RHEA:67484"/>
        <dbReference type="Rhea" id="RHEA-COMP:15692"/>
        <dbReference type="Rhea" id="RHEA-COMP:17167"/>
        <dbReference type="ChEBI" id="CHEBI:15377"/>
        <dbReference type="ChEBI" id="CHEBI:15378"/>
        <dbReference type="ChEBI" id="CHEBI:63714"/>
        <dbReference type="ChEBI" id="CHEBI:138282"/>
        <dbReference type="ChEBI" id="CHEBI:156461"/>
        <dbReference type="EC" id="3.6.1.62"/>
    </reaction>
    <physiologicalReaction direction="left-to-right" evidence="13">
        <dbReference type="Rhea" id="RHEA:67485"/>
    </physiologicalReaction>
</comment>
<dbReference type="SUPFAM" id="SSF140586">
    <property type="entry name" value="Dcp2 domain-like"/>
    <property type="match status" value="1"/>
</dbReference>
<accession>A0AAD9JAJ5</accession>
<dbReference type="CDD" id="cd03672">
    <property type="entry name" value="NUDIX_Dcp2p_Nudt20"/>
    <property type="match status" value="1"/>
</dbReference>
<evidence type="ECO:0000256" key="1">
    <source>
        <dbReference type="ARBA" id="ARBA00001936"/>
    </source>
</evidence>
<keyword evidence="8" id="KW-0479">Metal-binding</keyword>
<keyword evidence="20" id="KW-1185">Reference proteome</keyword>
<protein>
    <recommendedName>
        <fullName evidence="15">m7GpppN-mRNA hydrolase</fullName>
    </recommendedName>
    <alternativeName>
        <fullName evidence="16">mRNA-decapping enzyme 2</fullName>
    </alternativeName>
</protein>